<name>A0ABV7LXS5_9GAMM</name>
<evidence type="ECO:0000256" key="2">
    <source>
        <dbReference type="ARBA" id="ARBA00022840"/>
    </source>
</evidence>
<comment type="caution">
    <text evidence="7">The sequence shown here is derived from an EMBL/GenBank/DDBJ whole genome shotgun (WGS) entry which is preliminary data.</text>
</comment>
<keyword evidence="1" id="KW-0547">Nucleotide-binding</keyword>
<feature type="domain" description="Sigma-54 factor interaction" evidence="6">
    <location>
        <begin position="187"/>
        <end position="416"/>
    </location>
</feature>
<dbReference type="Pfam" id="PF01590">
    <property type="entry name" value="GAF"/>
    <property type="match status" value="1"/>
</dbReference>
<keyword evidence="3" id="KW-0805">Transcription regulation</keyword>
<dbReference type="SMART" id="SM00065">
    <property type="entry name" value="GAF"/>
    <property type="match status" value="1"/>
</dbReference>
<dbReference type="InterPro" id="IPR058031">
    <property type="entry name" value="AAA_lid_NorR"/>
</dbReference>
<dbReference type="InterPro" id="IPR025944">
    <property type="entry name" value="Sigma_54_int_dom_CS"/>
</dbReference>
<dbReference type="Gene3D" id="3.40.50.300">
    <property type="entry name" value="P-loop containing nucleotide triphosphate hydrolases"/>
    <property type="match status" value="1"/>
</dbReference>
<reference evidence="8" key="1">
    <citation type="journal article" date="2019" name="Int. J. Syst. Evol. Microbiol.">
        <title>The Global Catalogue of Microorganisms (GCM) 10K type strain sequencing project: providing services to taxonomists for standard genome sequencing and annotation.</title>
        <authorList>
            <consortium name="The Broad Institute Genomics Platform"/>
            <consortium name="The Broad Institute Genome Sequencing Center for Infectious Disease"/>
            <person name="Wu L."/>
            <person name="Ma J."/>
        </authorList>
    </citation>
    <scope>NUCLEOTIDE SEQUENCE [LARGE SCALE GENOMIC DNA]</scope>
    <source>
        <strain evidence="8">KCTC 12847</strain>
    </source>
</reference>
<dbReference type="PROSITE" id="PS50045">
    <property type="entry name" value="SIGMA54_INTERACT_4"/>
    <property type="match status" value="1"/>
</dbReference>
<dbReference type="InterPro" id="IPR003593">
    <property type="entry name" value="AAA+_ATPase"/>
</dbReference>
<dbReference type="Gene3D" id="1.10.8.60">
    <property type="match status" value="1"/>
</dbReference>
<dbReference type="InterPro" id="IPR029016">
    <property type="entry name" value="GAF-like_dom_sf"/>
</dbReference>
<keyword evidence="4" id="KW-0238">DNA-binding</keyword>
<protein>
    <submittedName>
        <fullName evidence="7">Nitric oxide reductase transcriptional regulator NorR</fullName>
    </submittedName>
</protein>
<keyword evidence="2" id="KW-0067">ATP-binding</keyword>
<sequence>MTSSLFLALGGLLNRMGDGLSAEAQQDVWLQLIQTLLARYPVDACTLMVADKDGLRPVAAFGLPQDIYGRYFLLKDHPRLAAIADHAGVCRFAPDCSLPDPFDGMLDDKLTHVHDCMGVALLDEGQLIGMLTLDALTPGRFDTIDRQELQAAAQMLAGALRLTQRFEQASSRLNEAYDKAQVPQSQVHWHSSAMQRLNEALKLVAPTDMNVLLHGETGVGKERVVQRLHTLSTRRDNRLVRVNCAALPEHLIESALFGHRRGAFSGAIKDHRGYFDVANGSTLMLDEIGELPLALQPKLLRVLQEGEIQPLGSEHPQRVDVRIIAVTNRDLAAEVEAGRFREDLYHRLSAFPLQVPPLRDRREDIPLLAGSFLEENRVRLGLANLRLTEDAEVALKAWHWPGNVRELEHTLSRAALRAFGDRMRQDDATESSQQRTALYITRTHLDLPTDSANESDAEDADLPVAANQTVWMALREATDNFQRRYIYRALASHGDNWAATARALETDSGNLHRLGKRLGLK</sequence>
<dbReference type="PANTHER" id="PTHR32071">
    <property type="entry name" value="TRANSCRIPTIONAL REGULATORY PROTEIN"/>
    <property type="match status" value="1"/>
</dbReference>
<keyword evidence="8" id="KW-1185">Reference proteome</keyword>
<dbReference type="SUPFAM" id="SSF46689">
    <property type="entry name" value="Homeodomain-like"/>
    <property type="match status" value="1"/>
</dbReference>
<dbReference type="EMBL" id="JBHRUH010000006">
    <property type="protein sequence ID" value="MFC3291214.1"/>
    <property type="molecule type" value="Genomic_DNA"/>
</dbReference>
<dbReference type="Pfam" id="PF00158">
    <property type="entry name" value="Sigma54_activat"/>
    <property type="match status" value="1"/>
</dbReference>
<evidence type="ECO:0000256" key="4">
    <source>
        <dbReference type="ARBA" id="ARBA00023125"/>
    </source>
</evidence>
<dbReference type="PANTHER" id="PTHR32071:SF35">
    <property type="entry name" value="ANAEROBIC NITRIC OXIDE REDUCTASE TRANSCRIPTION REGULATOR NORR"/>
    <property type="match status" value="1"/>
</dbReference>
<dbReference type="SUPFAM" id="SSF52540">
    <property type="entry name" value="P-loop containing nucleoside triphosphate hydrolases"/>
    <property type="match status" value="1"/>
</dbReference>
<evidence type="ECO:0000256" key="5">
    <source>
        <dbReference type="ARBA" id="ARBA00023163"/>
    </source>
</evidence>
<dbReference type="SMART" id="SM00382">
    <property type="entry name" value="AAA"/>
    <property type="match status" value="1"/>
</dbReference>
<dbReference type="RefSeq" id="WP_026300612.1">
    <property type="nucleotide sequence ID" value="NZ_BMXD01000011.1"/>
</dbReference>
<dbReference type="CDD" id="cd00009">
    <property type="entry name" value="AAA"/>
    <property type="match status" value="1"/>
</dbReference>
<dbReference type="InterPro" id="IPR003018">
    <property type="entry name" value="GAF"/>
</dbReference>
<evidence type="ECO:0000256" key="1">
    <source>
        <dbReference type="ARBA" id="ARBA00022741"/>
    </source>
</evidence>
<proteinExistence type="predicted"/>
<organism evidence="7 8">
    <name type="scientific">Modicisalibacter luteus</name>
    <dbReference type="NCBI Taxonomy" id="453962"/>
    <lineage>
        <taxon>Bacteria</taxon>
        <taxon>Pseudomonadati</taxon>
        <taxon>Pseudomonadota</taxon>
        <taxon>Gammaproteobacteria</taxon>
        <taxon>Oceanospirillales</taxon>
        <taxon>Halomonadaceae</taxon>
        <taxon>Modicisalibacter</taxon>
    </lineage>
</organism>
<dbReference type="Gene3D" id="1.10.10.60">
    <property type="entry name" value="Homeodomain-like"/>
    <property type="match status" value="1"/>
</dbReference>
<evidence type="ECO:0000256" key="3">
    <source>
        <dbReference type="ARBA" id="ARBA00023015"/>
    </source>
</evidence>
<dbReference type="InterPro" id="IPR009057">
    <property type="entry name" value="Homeodomain-like_sf"/>
</dbReference>
<dbReference type="PROSITE" id="PS00688">
    <property type="entry name" value="SIGMA54_INTERACT_3"/>
    <property type="match status" value="1"/>
</dbReference>
<dbReference type="SUPFAM" id="SSF55781">
    <property type="entry name" value="GAF domain-like"/>
    <property type="match status" value="1"/>
</dbReference>
<dbReference type="InterPro" id="IPR027417">
    <property type="entry name" value="P-loop_NTPase"/>
</dbReference>
<keyword evidence="5" id="KW-0804">Transcription</keyword>
<dbReference type="Proteomes" id="UP001595640">
    <property type="component" value="Unassembled WGS sequence"/>
</dbReference>
<dbReference type="PROSITE" id="PS00675">
    <property type="entry name" value="SIGMA54_INTERACT_1"/>
    <property type="match status" value="1"/>
</dbReference>
<evidence type="ECO:0000313" key="8">
    <source>
        <dbReference type="Proteomes" id="UP001595640"/>
    </source>
</evidence>
<dbReference type="NCBIfam" id="NF003451">
    <property type="entry name" value="PRK05022.1"/>
    <property type="match status" value="1"/>
</dbReference>
<evidence type="ECO:0000259" key="6">
    <source>
        <dbReference type="PROSITE" id="PS50045"/>
    </source>
</evidence>
<accession>A0ABV7LXS5</accession>
<gene>
    <name evidence="7" type="primary">norR</name>
    <name evidence="7" type="ORF">ACFOEI_03890</name>
</gene>
<dbReference type="InterPro" id="IPR025662">
    <property type="entry name" value="Sigma_54_int_dom_ATP-bd_1"/>
</dbReference>
<dbReference type="Pfam" id="PF25601">
    <property type="entry name" value="AAA_lid_14"/>
    <property type="match status" value="1"/>
</dbReference>
<dbReference type="Gene3D" id="3.30.450.40">
    <property type="match status" value="1"/>
</dbReference>
<dbReference type="InterPro" id="IPR002078">
    <property type="entry name" value="Sigma_54_int"/>
</dbReference>
<evidence type="ECO:0000313" key="7">
    <source>
        <dbReference type="EMBL" id="MFC3291214.1"/>
    </source>
</evidence>